<dbReference type="InterPro" id="IPR036942">
    <property type="entry name" value="Beta-barrel_TonB_sf"/>
</dbReference>
<dbReference type="PANTHER" id="PTHR30069:SF29">
    <property type="entry name" value="HEMOGLOBIN AND HEMOGLOBIN-HAPTOGLOBIN-BINDING PROTEIN 1-RELATED"/>
    <property type="match status" value="1"/>
</dbReference>
<accession>A0A3E4N4F1</accession>
<evidence type="ECO:0000313" key="16">
    <source>
        <dbReference type="Proteomes" id="UP000260862"/>
    </source>
</evidence>
<dbReference type="Proteomes" id="UP000260862">
    <property type="component" value="Unassembled WGS sequence"/>
</dbReference>
<evidence type="ECO:0000256" key="7">
    <source>
        <dbReference type="ARBA" id="ARBA00023136"/>
    </source>
</evidence>
<evidence type="ECO:0000256" key="11">
    <source>
        <dbReference type="RuleBase" id="RU003357"/>
    </source>
</evidence>
<comment type="caution">
    <text evidence="15">The sequence shown here is derived from an EMBL/GenBank/DDBJ whole genome shotgun (WGS) entry which is preliminary data.</text>
</comment>
<dbReference type="SUPFAM" id="SSF56935">
    <property type="entry name" value="Porins"/>
    <property type="match status" value="1"/>
</dbReference>
<dbReference type="InterPro" id="IPR012910">
    <property type="entry name" value="Plug_dom"/>
</dbReference>
<evidence type="ECO:0000256" key="1">
    <source>
        <dbReference type="ARBA" id="ARBA00004571"/>
    </source>
</evidence>
<dbReference type="Pfam" id="PF00593">
    <property type="entry name" value="TonB_dep_Rec_b-barrel"/>
    <property type="match status" value="1"/>
</dbReference>
<keyword evidence="3 10" id="KW-1134">Transmembrane beta strand</keyword>
<dbReference type="RefSeq" id="WP_117671419.1">
    <property type="nucleotide sequence ID" value="NZ_CABOGR010000007.1"/>
</dbReference>
<dbReference type="GO" id="GO:0009279">
    <property type="term" value="C:cell outer membrane"/>
    <property type="evidence" value="ECO:0007669"/>
    <property type="project" value="UniProtKB-SubCell"/>
</dbReference>
<feature type="chain" id="PRO_5017664157" evidence="12">
    <location>
        <begin position="22"/>
        <end position="1025"/>
    </location>
</feature>
<evidence type="ECO:0000256" key="5">
    <source>
        <dbReference type="ARBA" id="ARBA00022729"/>
    </source>
</evidence>
<evidence type="ECO:0000256" key="9">
    <source>
        <dbReference type="ARBA" id="ARBA00023237"/>
    </source>
</evidence>
<organism evidence="15 16">
    <name type="scientific">Phocaeicola plebeius</name>
    <dbReference type="NCBI Taxonomy" id="310297"/>
    <lineage>
        <taxon>Bacteria</taxon>
        <taxon>Pseudomonadati</taxon>
        <taxon>Bacteroidota</taxon>
        <taxon>Bacteroidia</taxon>
        <taxon>Bacteroidales</taxon>
        <taxon>Bacteroidaceae</taxon>
        <taxon>Phocaeicola</taxon>
    </lineage>
</organism>
<dbReference type="GO" id="GO:0015344">
    <property type="term" value="F:siderophore uptake transmembrane transporter activity"/>
    <property type="evidence" value="ECO:0007669"/>
    <property type="project" value="TreeGrafter"/>
</dbReference>
<feature type="signal peptide" evidence="12">
    <location>
        <begin position="1"/>
        <end position="21"/>
    </location>
</feature>
<evidence type="ECO:0000256" key="4">
    <source>
        <dbReference type="ARBA" id="ARBA00022692"/>
    </source>
</evidence>
<comment type="subcellular location">
    <subcellularLocation>
        <location evidence="1 10">Cell outer membrane</location>
        <topology evidence="1 10">Multi-pass membrane protein</topology>
    </subcellularLocation>
</comment>
<dbReference type="Pfam" id="PF07715">
    <property type="entry name" value="Plug"/>
    <property type="match status" value="1"/>
</dbReference>
<dbReference type="InterPro" id="IPR037066">
    <property type="entry name" value="Plug_dom_sf"/>
</dbReference>
<dbReference type="InterPro" id="IPR039426">
    <property type="entry name" value="TonB-dep_rcpt-like"/>
</dbReference>
<protein>
    <submittedName>
        <fullName evidence="15">TonB-dependent receptor</fullName>
    </submittedName>
</protein>
<dbReference type="Pfam" id="PF13715">
    <property type="entry name" value="CarbopepD_reg_2"/>
    <property type="match status" value="1"/>
</dbReference>
<comment type="similarity">
    <text evidence="10 11">Belongs to the TonB-dependent receptor family.</text>
</comment>
<dbReference type="SUPFAM" id="SSF49464">
    <property type="entry name" value="Carboxypeptidase regulatory domain-like"/>
    <property type="match status" value="1"/>
</dbReference>
<dbReference type="InterPro" id="IPR000531">
    <property type="entry name" value="Beta-barrel_TonB"/>
</dbReference>
<evidence type="ECO:0000259" key="14">
    <source>
        <dbReference type="Pfam" id="PF07715"/>
    </source>
</evidence>
<keyword evidence="16" id="KW-1185">Reference proteome</keyword>
<dbReference type="PROSITE" id="PS52016">
    <property type="entry name" value="TONB_DEPENDENT_REC_3"/>
    <property type="match status" value="1"/>
</dbReference>
<keyword evidence="9 10" id="KW-0998">Cell outer membrane</keyword>
<dbReference type="AlphaFoldDB" id="A0A3E4N4F1"/>
<dbReference type="GO" id="GO:0044718">
    <property type="term" value="P:siderophore transmembrane transport"/>
    <property type="evidence" value="ECO:0007669"/>
    <property type="project" value="TreeGrafter"/>
</dbReference>
<keyword evidence="2 10" id="KW-0813">Transport</keyword>
<evidence type="ECO:0000256" key="8">
    <source>
        <dbReference type="ARBA" id="ARBA00023170"/>
    </source>
</evidence>
<keyword evidence="8 15" id="KW-0675">Receptor</keyword>
<dbReference type="FunFam" id="2.170.130.10:FF:000008">
    <property type="entry name" value="SusC/RagA family TonB-linked outer membrane protein"/>
    <property type="match status" value="1"/>
</dbReference>
<keyword evidence="7 10" id="KW-0472">Membrane</keyword>
<dbReference type="NCBIfam" id="TIGR04056">
    <property type="entry name" value="OMP_RagA_SusC"/>
    <property type="match status" value="1"/>
</dbReference>
<dbReference type="Gene3D" id="2.60.40.1120">
    <property type="entry name" value="Carboxypeptidase-like, regulatory domain"/>
    <property type="match status" value="1"/>
</dbReference>
<dbReference type="InterPro" id="IPR023997">
    <property type="entry name" value="TonB-dep_OMP_SusC/RagA_CS"/>
</dbReference>
<proteinExistence type="inferred from homology"/>
<reference evidence="15 16" key="1">
    <citation type="submission" date="2018-08" db="EMBL/GenBank/DDBJ databases">
        <title>A genome reference for cultivated species of the human gut microbiota.</title>
        <authorList>
            <person name="Zou Y."/>
            <person name="Xue W."/>
            <person name="Luo G."/>
        </authorList>
    </citation>
    <scope>NUCLEOTIDE SEQUENCE [LARGE SCALE GENOMIC DNA]</scope>
    <source>
        <strain evidence="15 16">TF10-3AC</strain>
    </source>
</reference>
<dbReference type="InterPro" id="IPR023996">
    <property type="entry name" value="TonB-dep_OMP_SusC/RagA"/>
</dbReference>
<name>A0A3E4N4F1_9BACT</name>
<dbReference type="InterPro" id="IPR008969">
    <property type="entry name" value="CarboxyPept-like_regulatory"/>
</dbReference>
<evidence type="ECO:0000256" key="3">
    <source>
        <dbReference type="ARBA" id="ARBA00022452"/>
    </source>
</evidence>
<dbReference type="Gene3D" id="2.170.130.10">
    <property type="entry name" value="TonB-dependent receptor, plug domain"/>
    <property type="match status" value="1"/>
</dbReference>
<sequence length="1025" mass="114036">MKRKLMLLMTCLMIGIGLVNAQISKVTGNVTSEEDGLPVVGASVLVKGTTVGTVTDIDGNFTLTNVPSSAGTLVISFIGMQSQEVKVKPIVKVLLKSDAEQLDEVMVVAYGTAKKSSFTGAASSVDGAKALKDIPVTSFEQALAGTTPGLTINSNSGQPGAALEIRVRGTGSMNATNEPLYVIDGVPVVSGDVAISAVTDDSKSFNIMSSINPSDIENITVLKDAAAASLYGSRAANGVILITTKKGKAGKTRINFKANWGFSDWAMKNRENVNGTQRRELTYEGAYNEAILYGIPDADGNYTPATEEQAKAYAQAAADTYAPDYNEDWESALFRKHGSSQNYEFSAQGGDDRNSFFASLAYKKDQGKANNSKMDGFIGRINATHRSADNKWQMGANISLSKQKSSVVSEGTAFANPFFLLNYVITPNIRIYDDEGNYDMSNPIIQAYFPKSHPIEDLQKDKNESNVFRSSNNLWASYEIIDGLTLKENVSYDYIANKSLTYWPMDSNNGSDLGGLGSNYILNQNNIYSSTTLNYVKSFNQKHNLDVLVGWDVDDRRIEYVMASQNGYPHNKLPESINAATPMEGMAYYEQDHLLSLLSRVNYDFDNKYYVSANFRRDGSSRLGANNRWANFWSVSAAWRMTQEEFMHNLTWLNDLKIRASYGINGTLPSSYYSHLSLYGYGYNYQDKPGSAPNSVPNPDLSWEKNKNLNIGFDARFFDRLNITFDYYTRRTSDLLQDVPTSMAVGFQTMLKNVGEMKNQGVEVDINVDVFKHSQVRWNTGLALSHNSNKVTKLYGGKDIIDGTSIIREGESYYSWWSREWAGVDPQTGEEQWVLNTVNEDGSINRELTKDPTKAQRVIIGKPDPKLTGGWRNSVSWKGLELSMLFNFSLGGKVFDTWRTSLTDTDGYQVWYNMSTEQLDRWQKPGDVTDVPRRINNYKWGNYGSSRFMKDLNYLRLKSLSLSYSLPQKWVNKAQLNNVRVFVSGTNLLTWTSYKYADPEMPVNGIPTLGLPNLKTVTFGVELGI</sequence>
<feature type="domain" description="TonB-dependent receptor-like beta-barrel" evidence="13">
    <location>
        <begin position="435"/>
        <end position="915"/>
    </location>
</feature>
<evidence type="ECO:0000256" key="12">
    <source>
        <dbReference type="SAM" id="SignalP"/>
    </source>
</evidence>
<evidence type="ECO:0000256" key="10">
    <source>
        <dbReference type="PROSITE-ProRule" id="PRU01360"/>
    </source>
</evidence>
<dbReference type="EMBL" id="QSQT01000007">
    <property type="protein sequence ID" value="RGK56996.1"/>
    <property type="molecule type" value="Genomic_DNA"/>
</dbReference>
<dbReference type="PANTHER" id="PTHR30069">
    <property type="entry name" value="TONB-DEPENDENT OUTER MEMBRANE RECEPTOR"/>
    <property type="match status" value="1"/>
</dbReference>
<evidence type="ECO:0000256" key="6">
    <source>
        <dbReference type="ARBA" id="ARBA00023077"/>
    </source>
</evidence>
<feature type="domain" description="TonB-dependent receptor plug" evidence="14">
    <location>
        <begin position="121"/>
        <end position="239"/>
    </location>
</feature>
<evidence type="ECO:0000259" key="13">
    <source>
        <dbReference type="Pfam" id="PF00593"/>
    </source>
</evidence>
<evidence type="ECO:0000313" key="15">
    <source>
        <dbReference type="EMBL" id="RGK56996.1"/>
    </source>
</evidence>
<dbReference type="Gene3D" id="2.40.170.20">
    <property type="entry name" value="TonB-dependent receptor, beta-barrel domain"/>
    <property type="match status" value="1"/>
</dbReference>
<keyword evidence="5 12" id="KW-0732">Signal</keyword>
<dbReference type="NCBIfam" id="TIGR04057">
    <property type="entry name" value="SusC_RagA_signa"/>
    <property type="match status" value="1"/>
</dbReference>
<keyword evidence="6 11" id="KW-0798">TonB box</keyword>
<evidence type="ECO:0000256" key="2">
    <source>
        <dbReference type="ARBA" id="ARBA00022448"/>
    </source>
</evidence>
<keyword evidence="4 10" id="KW-0812">Transmembrane</keyword>
<gene>
    <name evidence="15" type="ORF">DXD04_05055</name>
</gene>